<sequence>MTERDTRVLVKHRVNVKIRCKALTPYFLDFKQMKTKHFCCQIWMIFDRLIFVCILLDMIFKNGPPLWKN</sequence>
<gene>
    <name evidence="2" type="ORF">BpHYR1_022452</name>
</gene>
<dbReference type="AlphaFoldDB" id="A0A3M7Q4N6"/>
<keyword evidence="3" id="KW-1185">Reference proteome</keyword>
<name>A0A3M7Q4N6_BRAPC</name>
<keyword evidence="1" id="KW-0472">Membrane</keyword>
<dbReference type="Proteomes" id="UP000276133">
    <property type="component" value="Unassembled WGS sequence"/>
</dbReference>
<keyword evidence="1" id="KW-0812">Transmembrane</keyword>
<keyword evidence="1" id="KW-1133">Transmembrane helix</keyword>
<reference evidence="2 3" key="1">
    <citation type="journal article" date="2018" name="Sci. Rep.">
        <title>Genomic signatures of local adaptation to the degree of environmental predictability in rotifers.</title>
        <authorList>
            <person name="Franch-Gras L."/>
            <person name="Hahn C."/>
            <person name="Garcia-Roger E.M."/>
            <person name="Carmona M.J."/>
            <person name="Serra M."/>
            <person name="Gomez A."/>
        </authorList>
    </citation>
    <scope>NUCLEOTIDE SEQUENCE [LARGE SCALE GENOMIC DNA]</scope>
    <source>
        <strain evidence="2">HYR1</strain>
    </source>
</reference>
<evidence type="ECO:0000256" key="1">
    <source>
        <dbReference type="SAM" id="Phobius"/>
    </source>
</evidence>
<dbReference type="EMBL" id="REGN01007557">
    <property type="protein sequence ID" value="RNA05925.1"/>
    <property type="molecule type" value="Genomic_DNA"/>
</dbReference>
<evidence type="ECO:0000313" key="2">
    <source>
        <dbReference type="EMBL" id="RNA05925.1"/>
    </source>
</evidence>
<accession>A0A3M7Q4N6</accession>
<comment type="caution">
    <text evidence="2">The sequence shown here is derived from an EMBL/GenBank/DDBJ whole genome shotgun (WGS) entry which is preliminary data.</text>
</comment>
<protein>
    <submittedName>
        <fullName evidence="2">Uncharacterized protein</fullName>
    </submittedName>
</protein>
<feature type="transmembrane region" description="Helical" evidence="1">
    <location>
        <begin position="38"/>
        <end position="60"/>
    </location>
</feature>
<proteinExistence type="predicted"/>
<evidence type="ECO:0000313" key="3">
    <source>
        <dbReference type="Proteomes" id="UP000276133"/>
    </source>
</evidence>
<organism evidence="2 3">
    <name type="scientific">Brachionus plicatilis</name>
    <name type="common">Marine rotifer</name>
    <name type="synonym">Brachionus muelleri</name>
    <dbReference type="NCBI Taxonomy" id="10195"/>
    <lineage>
        <taxon>Eukaryota</taxon>
        <taxon>Metazoa</taxon>
        <taxon>Spiralia</taxon>
        <taxon>Gnathifera</taxon>
        <taxon>Rotifera</taxon>
        <taxon>Eurotatoria</taxon>
        <taxon>Monogononta</taxon>
        <taxon>Pseudotrocha</taxon>
        <taxon>Ploima</taxon>
        <taxon>Brachionidae</taxon>
        <taxon>Brachionus</taxon>
    </lineage>
</organism>